<reference evidence="1 2" key="1">
    <citation type="submission" date="2014-04" db="EMBL/GenBank/DDBJ databases">
        <authorList>
            <consortium name="International Citrus Genome Consortium"/>
            <person name="Gmitter F."/>
            <person name="Chen C."/>
            <person name="Farmerie W."/>
            <person name="Harkins T."/>
            <person name="Desany B."/>
            <person name="Mohiuddin M."/>
            <person name="Kodira C."/>
            <person name="Borodovsky M."/>
            <person name="Lomsadze A."/>
            <person name="Burns P."/>
            <person name="Jenkins J."/>
            <person name="Prochnik S."/>
            <person name="Shu S."/>
            <person name="Chapman J."/>
            <person name="Pitluck S."/>
            <person name="Schmutz J."/>
            <person name="Rokhsar D."/>
        </authorList>
    </citation>
    <scope>NUCLEOTIDE SEQUENCE</scope>
</reference>
<proteinExistence type="predicted"/>
<evidence type="ECO:0000313" key="1">
    <source>
        <dbReference type="EMBL" id="KDO45025.1"/>
    </source>
</evidence>
<protein>
    <submittedName>
        <fullName evidence="1">Uncharacterized protein</fullName>
    </submittedName>
</protein>
<evidence type="ECO:0000313" key="2">
    <source>
        <dbReference type="Proteomes" id="UP000027120"/>
    </source>
</evidence>
<gene>
    <name evidence="1" type="ORF">CISIN_1g035195mg</name>
</gene>
<accession>A0A067DTX6</accession>
<dbReference type="EMBL" id="KK785277">
    <property type="protein sequence ID" value="KDO45025.1"/>
    <property type="molecule type" value="Genomic_DNA"/>
</dbReference>
<dbReference type="AlphaFoldDB" id="A0A067DTX6"/>
<dbReference type="Proteomes" id="UP000027120">
    <property type="component" value="Unassembled WGS sequence"/>
</dbReference>
<sequence length="70" mass="7686">MEGGGSYSIWWNLGKVGTPIPSNVRSIDGGLLMGTPRVISAHVLMKWNIEVASVNVWCIETVRQTPPHLK</sequence>
<keyword evidence="2" id="KW-1185">Reference proteome</keyword>
<organism evidence="1 2">
    <name type="scientific">Citrus sinensis</name>
    <name type="common">Sweet orange</name>
    <name type="synonym">Citrus aurantium var. sinensis</name>
    <dbReference type="NCBI Taxonomy" id="2711"/>
    <lineage>
        <taxon>Eukaryota</taxon>
        <taxon>Viridiplantae</taxon>
        <taxon>Streptophyta</taxon>
        <taxon>Embryophyta</taxon>
        <taxon>Tracheophyta</taxon>
        <taxon>Spermatophyta</taxon>
        <taxon>Magnoliopsida</taxon>
        <taxon>eudicotyledons</taxon>
        <taxon>Gunneridae</taxon>
        <taxon>Pentapetalae</taxon>
        <taxon>rosids</taxon>
        <taxon>malvids</taxon>
        <taxon>Sapindales</taxon>
        <taxon>Rutaceae</taxon>
        <taxon>Aurantioideae</taxon>
        <taxon>Citrus</taxon>
    </lineage>
</organism>
<name>A0A067DTX6_CITSI</name>